<name>A0ABW6CK89_9CAUL</name>
<gene>
    <name evidence="1" type="ORF">OCL97_05460</name>
</gene>
<comment type="caution">
    <text evidence="1">The sequence shown here is derived from an EMBL/GenBank/DDBJ whole genome shotgun (WGS) entry which is preliminary data.</text>
</comment>
<evidence type="ECO:0000313" key="2">
    <source>
        <dbReference type="Proteomes" id="UP001598130"/>
    </source>
</evidence>
<keyword evidence="2" id="KW-1185">Reference proteome</keyword>
<dbReference type="Proteomes" id="UP001598130">
    <property type="component" value="Unassembled WGS sequence"/>
</dbReference>
<sequence length="258" mass="28739">MQASAPEKIVFVGGAPRSGTTVAHALICTSARVTRYHPEISFYRGIALAYRNGAVAWDQHTSAFFSDREAFRAHMREHSDLALRRIWDALDRRPILACKDPLLTRFFPDLAQLHPENAVFVVTVRNPIDIVRSRQEVHERAGSGRPFSAADAVGVAREMMEAYQAVLSTDFGGRLFALRYEDLADARIHAELGAFLGVSDLDPANMWGTAPDQGDDPWGSPKYYGKIDLSPRLSPLDALLAGHVRQTCAPLMRRFNYE</sequence>
<dbReference type="Pfam" id="PF13469">
    <property type="entry name" value="Sulfotransfer_3"/>
    <property type="match status" value="1"/>
</dbReference>
<reference evidence="1 2" key="1">
    <citation type="submission" date="2022-09" db="EMBL/GenBank/DDBJ databases">
        <title>New species of Phenylobacterium.</title>
        <authorList>
            <person name="Mieszkin S."/>
        </authorList>
    </citation>
    <scope>NUCLEOTIDE SEQUENCE [LARGE SCALE GENOMIC DNA]</scope>
    <source>
        <strain evidence="1 2">HK31-G</strain>
    </source>
</reference>
<dbReference type="Gene3D" id="3.40.50.300">
    <property type="entry name" value="P-loop containing nucleotide triphosphate hydrolases"/>
    <property type="match status" value="1"/>
</dbReference>
<evidence type="ECO:0000313" key="1">
    <source>
        <dbReference type="EMBL" id="MFD3263415.1"/>
    </source>
</evidence>
<dbReference type="EMBL" id="JAOTJD010000007">
    <property type="protein sequence ID" value="MFD3263415.1"/>
    <property type="molecule type" value="Genomic_DNA"/>
</dbReference>
<protein>
    <submittedName>
        <fullName evidence="1">Sulfotransferase</fullName>
    </submittedName>
</protein>
<dbReference type="SUPFAM" id="SSF52540">
    <property type="entry name" value="P-loop containing nucleoside triphosphate hydrolases"/>
    <property type="match status" value="1"/>
</dbReference>
<proteinExistence type="predicted"/>
<dbReference type="RefSeq" id="WP_377368316.1">
    <property type="nucleotide sequence ID" value="NZ_JAOTJD010000007.1"/>
</dbReference>
<dbReference type="InterPro" id="IPR027417">
    <property type="entry name" value="P-loop_NTPase"/>
</dbReference>
<accession>A0ABW6CK89</accession>
<organism evidence="1 2">
    <name type="scientific">Phenylobacterium ferrooxidans</name>
    <dbReference type="NCBI Taxonomy" id="2982689"/>
    <lineage>
        <taxon>Bacteria</taxon>
        <taxon>Pseudomonadati</taxon>
        <taxon>Pseudomonadota</taxon>
        <taxon>Alphaproteobacteria</taxon>
        <taxon>Caulobacterales</taxon>
        <taxon>Caulobacteraceae</taxon>
        <taxon>Phenylobacterium</taxon>
    </lineage>
</organism>